<sequence length="857" mass="101420">MRQTPFQSAGQQSFNNPAMQMVSPPSQLNSFMNDYDQLVRPGETTNRRPRSRELDMMNLLLIGSMNKGDKRSGLEGLDQFFGSTNATQQSMTTTNSLANFGQQLLGQNFGMSPFDPLMPNSQPRDQRSMPIMPMPQQFPMQQPQLPMQQPQFPMQQPQFPMQQPQFPFQQPQLPFQQQQFPMQQQQFPLQQPPQLPFNQQFNSPNQQIKNQEKLLINGQMGVTVNQTTQQPPELQEQPKNRIIDYIARQNEVLEKLTKNMASQREKESQDEKQKLLERMKKLEVQNAQDAFYNDMYDEVPPHMRQGQQFKPPPGYQYQPYFQQQNLYQQQFPTMPYPEKQKSKQQTLQMLRMLKQLKITNQRKKNKKNKKQLDLEEIINDQAEVDSFTSEESDPEPRVVQKPRILKPRPIPPPPTYDPTDDKIQLKKLIQTRGKRKLYLCFIILFFYVWKYREMKKIIKAKKDFVNKEGPEILQKFMDDTHSFYLRVLKTVIEEILQPKLNIQIVPKPKQKISPNQMNQNIKKLKEILKKVFDGVTDNANETDFTENMLVYLNSITCEYAYLMDSQHLRFEINRLNFTYHGSLKNMEQKKQFMMIVVSMIVKVLLYRLLSKPQFVPKNFNLTDPVRINIKTINSVIYEIFLLYIRGATAIQPNNTKDLPIENMVKEKKDMYYLLDNFEATEEEKAKLEEANLKANSKDERIDEPMLYPLYSGREMAAFFDGERQFVTMFQQMVEGWCEKVCNILQNYRNEKETKRKEELRKRREAINNSLAIKRDAVNKKIQFNKQRDQQISQEIEELKIKIAESSENAKRAKESYDQMQRQREERHNNMLLGPRNMGQQMPDQQDGQYGQPMRRQF</sequence>
<dbReference type="Proteomes" id="UP000683925">
    <property type="component" value="Unassembled WGS sequence"/>
</dbReference>
<dbReference type="OMA" id="ITCEYAY"/>
<feature type="region of interest" description="Disordered" evidence="2">
    <location>
        <begin position="384"/>
        <end position="419"/>
    </location>
</feature>
<feature type="compositionally biased region" description="Low complexity" evidence="2">
    <location>
        <begin position="837"/>
        <end position="857"/>
    </location>
</feature>
<dbReference type="GO" id="GO:0045944">
    <property type="term" value="P:positive regulation of transcription by RNA polymerase II"/>
    <property type="evidence" value="ECO:0007669"/>
    <property type="project" value="TreeGrafter"/>
</dbReference>
<comment type="caution">
    <text evidence="3">The sequence shown here is derived from an EMBL/GenBank/DDBJ whole genome shotgun (WGS) entry which is preliminary data.</text>
</comment>
<evidence type="ECO:0000256" key="2">
    <source>
        <dbReference type="SAM" id="MobiDB-lite"/>
    </source>
</evidence>
<accession>A0A8S1TK43</accession>
<gene>
    <name evidence="3" type="ORF">POCTA_138.1.T0250054</name>
</gene>
<organism evidence="3 4">
    <name type="scientific">Paramecium octaurelia</name>
    <dbReference type="NCBI Taxonomy" id="43137"/>
    <lineage>
        <taxon>Eukaryota</taxon>
        <taxon>Sar</taxon>
        <taxon>Alveolata</taxon>
        <taxon>Ciliophora</taxon>
        <taxon>Intramacronucleata</taxon>
        <taxon>Oligohymenophorea</taxon>
        <taxon>Peniculida</taxon>
        <taxon>Parameciidae</taxon>
        <taxon>Paramecium</taxon>
    </lineage>
</organism>
<evidence type="ECO:0000313" key="4">
    <source>
        <dbReference type="Proteomes" id="UP000683925"/>
    </source>
</evidence>
<feature type="region of interest" description="Disordered" evidence="2">
    <location>
        <begin position="807"/>
        <end position="826"/>
    </location>
</feature>
<feature type="coiled-coil region" evidence="1">
    <location>
        <begin position="246"/>
        <end position="285"/>
    </location>
</feature>
<dbReference type="EMBL" id="CAJJDP010000025">
    <property type="protein sequence ID" value="CAD8151359.1"/>
    <property type="molecule type" value="Genomic_DNA"/>
</dbReference>
<dbReference type="PANTHER" id="PTHR46007:SF8">
    <property type="entry name" value="C2H2-TYPE DOMAIN-CONTAINING PROTEIN"/>
    <property type="match status" value="1"/>
</dbReference>
<reference evidence="3" key="1">
    <citation type="submission" date="2021-01" db="EMBL/GenBank/DDBJ databases">
        <authorList>
            <consortium name="Genoscope - CEA"/>
            <person name="William W."/>
        </authorList>
    </citation>
    <scope>NUCLEOTIDE SEQUENCE</scope>
</reference>
<keyword evidence="1" id="KW-0175">Coiled coil</keyword>
<dbReference type="AlphaFoldDB" id="A0A8S1TK43"/>
<dbReference type="GO" id="GO:0003713">
    <property type="term" value="F:transcription coactivator activity"/>
    <property type="evidence" value="ECO:0007669"/>
    <property type="project" value="TreeGrafter"/>
</dbReference>
<feature type="region of interest" description="Disordered" evidence="2">
    <location>
        <begin position="831"/>
        <end position="857"/>
    </location>
</feature>
<name>A0A8S1TK43_PAROT</name>
<dbReference type="InterPro" id="IPR051647">
    <property type="entry name" value="Mediator_comp_sub12"/>
</dbReference>
<keyword evidence="4" id="KW-1185">Reference proteome</keyword>
<protein>
    <submittedName>
        <fullName evidence="3">Uncharacterized protein</fullName>
    </submittedName>
</protein>
<proteinExistence type="predicted"/>
<feature type="region of interest" description="Disordered" evidence="2">
    <location>
        <begin position="1"/>
        <end position="20"/>
    </location>
</feature>
<dbReference type="PANTHER" id="PTHR46007">
    <property type="entry name" value="MEDIATOR OF RNA POLYMERASE II TRANSCRIPTION SUBUNIT 12"/>
    <property type="match status" value="1"/>
</dbReference>
<dbReference type="OrthoDB" id="308997at2759"/>
<dbReference type="GO" id="GO:0016592">
    <property type="term" value="C:mediator complex"/>
    <property type="evidence" value="ECO:0007669"/>
    <property type="project" value="TreeGrafter"/>
</dbReference>
<evidence type="ECO:0000256" key="1">
    <source>
        <dbReference type="SAM" id="Coils"/>
    </source>
</evidence>
<feature type="coiled-coil region" evidence="1">
    <location>
        <begin position="353"/>
        <end position="380"/>
    </location>
</feature>
<evidence type="ECO:0000313" key="3">
    <source>
        <dbReference type="EMBL" id="CAD8151359.1"/>
    </source>
</evidence>